<name>A0A4Z1PLD6_9PEZI</name>
<dbReference type="EMBL" id="SNSC02000002">
    <property type="protein sequence ID" value="TID26826.1"/>
    <property type="molecule type" value="Genomic_DNA"/>
</dbReference>
<proteinExistence type="predicted"/>
<feature type="compositionally biased region" description="Basic and acidic residues" evidence="1">
    <location>
        <begin position="29"/>
        <end position="61"/>
    </location>
</feature>
<evidence type="ECO:0000313" key="3">
    <source>
        <dbReference type="Proteomes" id="UP000298493"/>
    </source>
</evidence>
<dbReference type="PANTHER" id="PTHR41805">
    <property type="entry name" value="EXPRESSED PROTEIN"/>
    <property type="match status" value="1"/>
</dbReference>
<feature type="region of interest" description="Disordered" evidence="1">
    <location>
        <begin position="1"/>
        <end position="185"/>
    </location>
</feature>
<keyword evidence="3" id="KW-1185">Reference proteome</keyword>
<dbReference type="PANTHER" id="PTHR41805:SF1">
    <property type="entry name" value="RRNA-PROCESSING PROTEIN FYV7"/>
    <property type="match status" value="1"/>
</dbReference>
<gene>
    <name evidence="2" type="ORF">E6O75_ATG01319</name>
</gene>
<dbReference type="AlphaFoldDB" id="A0A4Z1PLD6"/>
<evidence type="ECO:0000313" key="2">
    <source>
        <dbReference type="EMBL" id="TID26826.1"/>
    </source>
</evidence>
<feature type="compositionally biased region" description="Basic and acidic residues" evidence="1">
    <location>
        <begin position="88"/>
        <end position="160"/>
    </location>
</feature>
<dbReference type="STRING" id="86259.A0A4Z1PLD6"/>
<evidence type="ECO:0000256" key="1">
    <source>
        <dbReference type="SAM" id="MobiDB-lite"/>
    </source>
</evidence>
<comment type="caution">
    <text evidence="2">The sequence shown here is derived from an EMBL/GenBank/DDBJ whole genome shotgun (WGS) entry which is preliminary data.</text>
</comment>
<dbReference type="Proteomes" id="UP000298493">
    <property type="component" value="Unassembled WGS sequence"/>
</dbReference>
<evidence type="ECO:0008006" key="4">
    <source>
        <dbReference type="Google" id="ProtNLM"/>
    </source>
</evidence>
<feature type="compositionally biased region" description="Basic residues" evidence="1">
    <location>
        <begin position="1"/>
        <end position="10"/>
    </location>
</feature>
<organism evidence="2 3">
    <name type="scientific">Venturia nashicola</name>
    <dbReference type="NCBI Taxonomy" id="86259"/>
    <lineage>
        <taxon>Eukaryota</taxon>
        <taxon>Fungi</taxon>
        <taxon>Dikarya</taxon>
        <taxon>Ascomycota</taxon>
        <taxon>Pezizomycotina</taxon>
        <taxon>Dothideomycetes</taxon>
        <taxon>Pleosporomycetidae</taxon>
        <taxon>Venturiales</taxon>
        <taxon>Venturiaceae</taxon>
        <taxon>Venturia</taxon>
    </lineage>
</organism>
<accession>A0A4Z1PLD6</accession>
<sequence length="200" mass="22816">MSTPGTKRKREGSSKKAFSVGPSNLPDGTYKRKNDKIKQDLIHKAKIKKEFAKVKARHDAENPAPKPTIPAEDAESSQEAQEPVSLELHPDRQARLDKDEASPEPEQVREPVRKKQRKPRQDPFSKEAEAARKRKEEAAQRQHEYEENQRHRSEALAQRERMRKAMQKARTPGRDGKRKLGRESGFLLEKVKKLVSNGGG</sequence>
<reference evidence="2 3" key="1">
    <citation type="submission" date="2019-04" db="EMBL/GenBank/DDBJ databases">
        <title>High contiguity whole genome sequence and gene annotation resource for two Venturia nashicola isolates.</title>
        <authorList>
            <person name="Prokchorchik M."/>
            <person name="Won K."/>
            <person name="Lee Y."/>
            <person name="Choi E.D."/>
            <person name="Segonzac C."/>
            <person name="Sohn K.H."/>
        </authorList>
    </citation>
    <scope>NUCLEOTIDE SEQUENCE [LARGE SCALE GENOMIC DNA]</scope>
    <source>
        <strain evidence="2 3">PRI2</strain>
    </source>
</reference>
<protein>
    <recommendedName>
        <fullName evidence="4">rRNA-processing protein FYV7</fullName>
    </recommendedName>
</protein>